<dbReference type="OrthoDB" id="9774361at2"/>
<comment type="subcellular location">
    <subcellularLocation>
        <location evidence="1">Membrane</location>
        <topology evidence="1">Multi-pass membrane protein</topology>
    </subcellularLocation>
</comment>
<gene>
    <name evidence="7" type="primary">tqsA</name>
    <name evidence="7" type="ORF">SAMEA4384403_01701</name>
</gene>
<evidence type="ECO:0000256" key="6">
    <source>
        <dbReference type="SAM" id="Phobius"/>
    </source>
</evidence>
<keyword evidence="4 6" id="KW-1133">Transmembrane helix</keyword>
<feature type="transmembrane region" description="Helical" evidence="6">
    <location>
        <begin position="264"/>
        <end position="287"/>
    </location>
</feature>
<proteinExistence type="inferred from homology"/>
<feature type="transmembrane region" description="Helical" evidence="6">
    <location>
        <begin position="62"/>
        <end position="80"/>
    </location>
</feature>
<dbReference type="AlphaFoldDB" id="A0A239ZN61"/>
<evidence type="ECO:0000256" key="1">
    <source>
        <dbReference type="ARBA" id="ARBA00004141"/>
    </source>
</evidence>
<comment type="similarity">
    <text evidence="2">Belongs to the autoinducer-2 exporter (AI-2E) (TC 2.A.86) family.</text>
</comment>
<evidence type="ECO:0000256" key="5">
    <source>
        <dbReference type="ARBA" id="ARBA00023136"/>
    </source>
</evidence>
<sequence>MKKWISKRNISILIILLLAILFIYFIIPISVPLITAFVLALTFNPLVNKLTTRLKSRKWSVTIIYTLIVTVTGFLIYLFLTKLIDQIVLFIKDLPNKINKLISVIEQYNDKMKAVLPDEMAVTINKELQNFVASMRDSITNYFSVENITEAVSSLPGFIISLVVFLVALFLFMLEIPNIHKFIKKHLYPNSYNQVFKIYKKIGHSIIGMLTATIILSFITWVFTYVGLLIIGVESAFIISLFIWFIDLLPIIGATGLTIPWAIYAYVVGDPTLGIQLIVLSIILLVQRKILEPKIFGTGVGLTPLPTLISMFIGLKLLGFIGFFLGPLFLIVIKTILESGLIKTDFKI</sequence>
<dbReference type="InterPro" id="IPR014227">
    <property type="entry name" value="YtvI-like"/>
</dbReference>
<name>A0A239ZN61_9STAP</name>
<dbReference type="Proteomes" id="UP000242084">
    <property type="component" value="Chromosome 1"/>
</dbReference>
<keyword evidence="3 6" id="KW-0812">Transmembrane</keyword>
<protein>
    <submittedName>
        <fullName evidence="7">Membrane protein</fullName>
    </submittedName>
</protein>
<evidence type="ECO:0000256" key="3">
    <source>
        <dbReference type="ARBA" id="ARBA00022692"/>
    </source>
</evidence>
<feature type="transmembrane region" description="Helical" evidence="6">
    <location>
        <begin position="307"/>
        <end position="333"/>
    </location>
</feature>
<dbReference type="PANTHER" id="PTHR21716">
    <property type="entry name" value="TRANSMEMBRANE PROTEIN"/>
    <property type="match status" value="1"/>
</dbReference>
<feature type="transmembrane region" description="Helical" evidence="6">
    <location>
        <begin position="237"/>
        <end position="257"/>
    </location>
</feature>
<dbReference type="KEGG" id="sste:SAMEA4384403_1701"/>
<reference evidence="7 8" key="1">
    <citation type="submission" date="2017-06" db="EMBL/GenBank/DDBJ databases">
        <authorList>
            <consortium name="Pathogen Informatics"/>
        </authorList>
    </citation>
    <scope>NUCLEOTIDE SEQUENCE [LARGE SCALE GENOMIC DNA]</scope>
    <source>
        <strain evidence="7 8">NCTC13839</strain>
    </source>
</reference>
<feature type="transmembrane region" description="Helical" evidence="6">
    <location>
        <begin position="9"/>
        <end position="27"/>
    </location>
</feature>
<dbReference type="PANTHER" id="PTHR21716:SF68">
    <property type="entry name" value="TRANSPORT PROTEIN YTVI-RELATED"/>
    <property type="match status" value="1"/>
</dbReference>
<dbReference type="GO" id="GO:0016020">
    <property type="term" value="C:membrane"/>
    <property type="evidence" value="ECO:0007669"/>
    <property type="project" value="UniProtKB-SubCell"/>
</dbReference>
<feature type="transmembrane region" description="Helical" evidence="6">
    <location>
        <begin position="206"/>
        <end position="231"/>
    </location>
</feature>
<dbReference type="InterPro" id="IPR002549">
    <property type="entry name" value="AI-2E-like"/>
</dbReference>
<evidence type="ECO:0000313" key="8">
    <source>
        <dbReference type="Proteomes" id="UP000242084"/>
    </source>
</evidence>
<dbReference type="RefSeq" id="WP_095088602.1">
    <property type="nucleotide sequence ID" value="NZ_BMDM01000004.1"/>
</dbReference>
<dbReference type="NCBIfam" id="TIGR02872">
    <property type="entry name" value="spore_ytvI"/>
    <property type="match status" value="1"/>
</dbReference>
<evidence type="ECO:0000313" key="7">
    <source>
        <dbReference type="EMBL" id="SNV72280.1"/>
    </source>
</evidence>
<keyword evidence="5 6" id="KW-0472">Membrane</keyword>
<evidence type="ECO:0000256" key="2">
    <source>
        <dbReference type="ARBA" id="ARBA00009773"/>
    </source>
</evidence>
<keyword evidence="8" id="KW-1185">Reference proteome</keyword>
<accession>A0A239ZN61</accession>
<dbReference type="GO" id="GO:0055085">
    <property type="term" value="P:transmembrane transport"/>
    <property type="evidence" value="ECO:0007669"/>
    <property type="project" value="TreeGrafter"/>
</dbReference>
<dbReference type="Pfam" id="PF01594">
    <property type="entry name" value="AI-2E_transport"/>
    <property type="match status" value="1"/>
</dbReference>
<feature type="transmembrane region" description="Helical" evidence="6">
    <location>
        <begin position="155"/>
        <end position="174"/>
    </location>
</feature>
<dbReference type="EMBL" id="LT906462">
    <property type="protein sequence ID" value="SNV72280.1"/>
    <property type="molecule type" value="Genomic_DNA"/>
</dbReference>
<organism evidence="7 8">
    <name type="scientific">Mammaliicoccus stepanovicii</name>
    <dbReference type="NCBI Taxonomy" id="643214"/>
    <lineage>
        <taxon>Bacteria</taxon>
        <taxon>Bacillati</taxon>
        <taxon>Bacillota</taxon>
        <taxon>Bacilli</taxon>
        <taxon>Bacillales</taxon>
        <taxon>Staphylococcaceae</taxon>
        <taxon>Mammaliicoccus</taxon>
    </lineage>
</organism>
<evidence type="ECO:0000256" key="4">
    <source>
        <dbReference type="ARBA" id="ARBA00022989"/>
    </source>
</evidence>